<dbReference type="PANTHER" id="PTHR36156">
    <property type="entry name" value="SLR2101 PROTEIN"/>
    <property type="match status" value="1"/>
</dbReference>
<dbReference type="InterPro" id="IPR011051">
    <property type="entry name" value="RmlC_Cupin_sf"/>
</dbReference>
<dbReference type="STRING" id="1890683.A0A427XRH1"/>
<dbReference type="PANTHER" id="PTHR36156:SF2">
    <property type="entry name" value="CUPIN TYPE-2 DOMAIN-CONTAINING PROTEIN"/>
    <property type="match status" value="1"/>
</dbReference>
<dbReference type="SUPFAM" id="SSF51182">
    <property type="entry name" value="RmlC-like cupins"/>
    <property type="match status" value="1"/>
</dbReference>
<dbReference type="Gene3D" id="2.60.120.10">
    <property type="entry name" value="Jelly Rolls"/>
    <property type="match status" value="1"/>
</dbReference>
<dbReference type="CDD" id="cd02231">
    <property type="entry name" value="cupin_BLL6423-like"/>
    <property type="match status" value="1"/>
</dbReference>
<keyword evidence="2" id="KW-1185">Reference proteome</keyword>
<reference evidence="1 2" key="1">
    <citation type="submission" date="2018-11" db="EMBL/GenBank/DDBJ databases">
        <title>Genome sequence of Saitozyma podzolica DSM 27192.</title>
        <authorList>
            <person name="Aliyu H."/>
            <person name="Gorte O."/>
            <person name="Ochsenreither K."/>
        </authorList>
    </citation>
    <scope>NUCLEOTIDE SEQUENCE [LARGE SCALE GENOMIC DNA]</scope>
    <source>
        <strain evidence="1 2">DSM 27192</strain>
    </source>
</reference>
<comment type="caution">
    <text evidence="1">The sequence shown here is derived from an EMBL/GenBank/DDBJ whole genome shotgun (WGS) entry which is preliminary data.</text>
</comment>
<organism evidence="1 2">
    <name type="scientific">Saitozyma podzolica</name>
    <dbReference type="NCBI Taxonomy" id="1890683"/>
    <lineage>
        <taxon>Eukaryota</taxon>
        <taxon>Fungi</taxon>
        <taxon>Dikarya</taxon>
        <taxon>Basidiomycota</taxon>
        <taxon>Agaricomycotina</taxon>
        <taxon>Tremellomycetes</taxon>
        <taxon>Tremellales</taxon>
        <taxon>Trimorphomycetaceae</taxon>
        <taxon>Saitozyma</taxon>
    </lineage>
</organism>
<dbReference type="AlphaFoldDB" id="A0A427XRH1"/>
<protein>
    <recommendedName>
        <fullName evidence="3">Cupin type-1 domain-containing protein</fullName>
    </recommendedName>
</protein>
<dbReference type="OrthoDB" id="5840532at2759"/>
<sequence>MSDQSSAGYSTHTVRRIITSHSLSDTDGSSVSIHDDALPLNSGLGGNAHFSPLFASIGIPATSSHSLTSSDITDAMALAPSVVTPNGVNAQVTDLAPNFKVGMHRTNSIDYNIFLQGSAWLITPTNGGKGEEGEQRTLVNAGEIVVQRGTLHAWEAGPEGARWCTVVVAALPVEKDGKELAEVDF</sequence>
<dbReference type="Proteomes" id="UP000279259">
    <property type="component" value="Unassembled WGS sequence"/>
</dbReference>
<gene>
    <name evidence="1" type="ORF">EHS25_006790</name>
</gene>
<dbReference type="InterPro" id="IPR047142">
    <property type="entry name" value="OryJ/VirC-like"/>
</dbReference>
<evidence type="ECO:0008006" key="3">
    <source>
        <dbReference type="Google" id="ProtNLM"/>
    </source>
</evidence>
<dbReference type="EMBL" id="RSCD01000030">
    <property type="protein sequence ID" value="RSH81434.1"/>
    <property type="molecule type" value="Genomic_DNA"/>
</dbReference>
<name>A0A427XRH1_9TREE</name>
<accession>A0A427XRH1</accession>
<proteinExistence type="predicted"/>
<evidence type="ECO:0000313" key="2">
    <source>
        <dbReference type="Proteomes" id="UP000279259"/>
    </source>
</evidence>
<dbReference type="InterPro" id="IPR014710">
    <property type="entry name" value="RmlC-like_jellyroll"/>
</dbReference>
<evidence type="ECO:0000313" key="1">
    <source>
        <dbReference type="EMBL" id="RSH81434.1"/>
    </source>
</evidence>